<dbReference type="PROSITE" id="PS51257">
    <property type="entry name" value="PROKAR_LIPOPROTEIN"/>
    <property type="match status" value="1"/>
</dbReference>
<feature type="signal peptide" evidence="1">
    <location>
        <begin position="1"/>
        <end position="26"/>
    </location>
</feature>
<evidence type="ECO:0000313" key="2">
    <source>
        <dbReference type="EMBL" id="AWU78766.1"/>
    </source>
</evidence>
<reference evidence="2" key="1">
    <citation type="submission" date="2017-06" db="EMBL/GenBank/DDBJ databases">
        <title>Neuropeptide precursors identification based on transcriptomic and neuropeptidomic analysis of circumoral nerve ring in sea cucumber.</title>
        <authorList>
            <person name="Chen M.Y."/>
            <person name="Hou Y.Y."/>
            <person name="Elphick M.R."/>
        </authorList>
    </citation>
    <scope>NUCLEOTIDE SEQUENCE</scope>
    <source>
        <tissue evidence="2">Circumoral nerve ring</tissue>
    </source>
</reference>
<organism evidence="2">
    <name type="scientific">Stichopus japonicus</name>
    <name type="common">Sea cucumber</name>
    <dbReference type="NCBI Taxonomy" id="307972"/>
    <lineage>
        <taxon>Eukaryota</taxon>
        <taxon>Metazoa</taxon>
        <taxon>Echinodermata</taxon>
        <taxon>Eleutherozoa</taxon>
        <taxon>Echinozoa</taxon>
        <taxon>Holothuroidea</taxon>
        <taxon>Aspidochirotacea</taxon>
        <taxon>Aspidochirotida</taxon>
        <taxon>Stichopodidae</taxon>
        <taxon>Apostichopus</taxon>
    </lineage>
</organism>
<feature type="chain" id="PRO_5016292899" evidence="1">
    <location>
        <begin position="27"/>
        <end position="111"/>
    </location>
</feature>
<name>A0A2Z4C075_STIJA</name>
<proteinExistence type="evidence at transcript level"/>
<dbReference type="SMR" id="A0A2Z4C075"/>
<dbReference type="RefSeq" id="XP_071828642.1">
    <property type="nucleotide sequence ID" value="XM_071972541.1"/>
</dbReference>
<protein>
    <submittedName>
        <fullName evidence="2">Corazonin-like</fullName>
    </submittedName>
</protein>
<evidence type="ECO:0000256" key="1">
    <source>
        <dbReference type="SAM" id="SignalP"/>
    </source>
</evidence>
<dbReference type="GeneID" id="139968145"/>
<keyword evidence="1" id="KW-0732">Signal</keyword>
<dbReference type="AlphaFoldDB" id="A0A2Z4C075"/>
<accession>A0A2Z4C075</accession>
<sequence length="111" mass="12563">MKSPTETRKVAICLALVMFLALACQAHNTYSMKGKYRWRAGKRSHYAQTNNLRAQPSFSNLFPEISKLQPEEAQNSPDSLRNIVVDLRDYCSLLLQLLDDIDVSLSADDSE</sequence>
<dbReference type="EMBL" id="MF401982">
    <property type="protein sequence ID" value="AWU78766.1"/>
    <property type="molecule type" value="mRNA"/>
</dbReference>